<evidence type="ECO:0000313" key="8">
    <source>
        <dbReference type="EMBL" id="SFE82863.1"/>
    </source>
</evidence>
<dbReference type="CDD" id="cd06170">
    <property type="entry name" value="LuxR_C_like"/>
    <property type="match status" value="1"/>
</dbReference>
<feature type="modified residue" description="4-aspartylphosphate" evidence="5">
    <location>
        <position position="57"/>
    </location>
</feature>
<dbReference type="SMART" id="SM00448">
    <property type="entry name" value="REC"/>
    <property type="match status" value="1"/>
</dbReference>
<sequence length="219" mass="22999">MTGTVRVLLVDDDPMVRRAFRMILATAPDLEVVAEASDGHEVVGAVQAHRPDVVVMDLRMPLRDGVLATQDVTALPDPPTVLAVTSFSSDRQVLAALSAGAEGFLLKDSSPEEIVAAIRAVARGGGALSPSVSAYVIDQVRTAPDPRQDAARAALDTLTERQRAIAEGVHAGATNEEIGAQLFLSAATVKTHLSEALLRTGAANRVALAVLVEQARARR</sequence>
<keyword evidence="4" id="KW-0804">Transcription</keyword>
<dbReference type="AlphaFoldDB" id="A0A1I2DRD2"/>
<dbReference type="PROSITE" id="PS50043">
    <property type="entry name" value="HTH_LUXR_2"/>
    <property type="match status" value="1"/>
</dbReference>
<protein>
    <submittedName>
        <fullName evidence="8">Two component transcriptional regulator, LuxR family</fullName>
    </submittedName>
</protein>
<dbReference type="SMART" id="SM00421">
    <property type="entry name" value="HTH_LUXR"/>
    <property type="match status" value="1"/>
</dbReference>
<dbReference type="OrthoDB" id="9808843at2"/>
<feature type="domain" description="Response regulatory" evidence="7">
    <location>
        <begin position="6"/>
        <end position="122"/>
    </location>
</feature>
<dbReference type="Pfam" id="PF00196">
    <property type="entry name" value="GerE"/>
    <property type="match status" value="1"/>
</dbReference>
<keyword evidence="1 5" id="KW-0597">Phosphoprotein</keyword>
<feature type="domain" description="HTH luxR-type" evidence="6">
    <location>
        <begin position="151"/>
        <end position="216"/>
    </location>
</feature>
<dbReference type="InterPro" id="IPR016032">
    <property type="entry name" value="Sig_transdc_resp-reg_C-effctor"/>
</dbReference>
<dbReference type="CDD" id="cd17535">
    <property type="entry name" value="REC_NarL-like"/>
    <property type="match status" value="1"/>
</dbReference>
<reference evidence="9" key="1">
    <citation type="submission" date="2016-10" db="EMBL/GenBank/DDBJ databases">
        <authorList>
            <person name="Varghese N."/>
            <person name="Submissions S."/>
        </authorList>
    </citation>
    <scope>NUCLEOTIDE SEQUENCE [LARGE SCALE GENOMIC DNA]</scope>
    <source>
        <strain evidence="9">DSM 19083</strain>
    </source>
</reference>
<dbReference type="InterPro" id="IPR000792">
    <property type="entry name" value="Tscrpt_reg_LuxR_C"/>
</dbReference>
<organism evidence="8 9">
    <name type="scientific">Flavimobilis marinus</name>
    <dbReference type="NCBI Taxonomy" id="285351"/>
    <lineage>
        <taxon>Bacteria</taxon>
        <taxon>Bacillati</taxon>
        <taxon>Actinomycetota</taxon>
        <taxon>Actinomycetes</taxon>
        <taxon>Micrococcales</taxon>
        <taxon>Jonesiaceae</taxon>
        <taxon>Flavimobilis</taxon>
    </lineage>
</organism>
<dbReference type="PRINTS" id="PR00038">
    <property type="entry name" value="HTHLUXR"/>
</dbReference>
<evidence type="ECO:0000256" key="4">
    <source>
        <dbReference type="ARBA" id="ARBA00023163"/>
    </source>
</evidence>
<name>A0A1I2DRD2_9MICO</name>
<accession>A0A1I2DRD2</accession>
<dbReference type="Proteomes" id="UP000198520">
    <property type="component" value="Unassembled WGS sequence"/>
</dbReference>
<evidence type="ECO:0000256" key="1">
    <source>
        <dbReference type="ARBA" id="ARBA00022553"/>
    </source>
</evidence>
<evidence type="ECO:0000259" key="7">
    <source>
        <dbReference type="PROSITE" id="PS50110"/>
    </source>
</evidence>
<dbReference type="PANTHER" id="PTHR43214:SF24">
    <property type="entry name" value="TRANSCRIPTIONAL REGULATORY PROTEIN NARL-RELATED"/>
    <property type="match status" value="1"/>
</dbReference>
<dbReference type="Gene3D" id="3.40.50.2300">
    <property type="match status" value="1"/>
</dbReference>
<dbReference type="GO" id="GO:0000160">
    <property type="term" value="P:phosphorelay signal transduction system"/>
    <property type="evidence" value="ECO:0007669"/>
    <property type="project" value="InterPro"/>
</dbReference>
<dbReference type="Pfam" id="PF00072">
    <property type="entry name" value="Response_reg"/>
    <property type="match status" value="1"/>
</dbReference>
<evidence type="ECO:0000313" key="9">
    <source>
        <dbReference type="Proteomes" id="UP000198520"/>
    </source>
</evidence>
<dbReference type="PROSITE" id="PS50110">
    <property type="entry name" value="RESPONSE_REGULATORY"/>
    <property type="match status" value="1"/>
</dbReference>
<evidence type="ECO:0000256" key="2">
    <source>
        <dbReference type="ARBA" id="ARBA00023015"/>
    </source>
</evidence>
<dbReference type="InterPro" id="IPR039420">
    <property type="entry name" value="WalR-like"/>
</dbReference>
<keyword evidence="9" id="KW-1185">Reference proteome</keyword>
<dbReference type="PANTHER" id="PTHR43214">
    <property type="entry name" value="TWO-COMPONENT RESPONSE REGULATOR"/>
    <property type="match status" value="1"/>
</dbReference>
<evidence type="ECO:0000259" key="6">
    <source>
        <dbReference type="PROSITE" id="PS50043"/>
    </source>
</evidence>
<dbReference type="GO" id="GO:0003677">
    <property type="term" value="F:DNA binding"/>
    <property type="evidence" value="ECO:0007669"/>
    <property type="project" value="UniProtKB-KW"/>
</dbReference>
<dbReference type="RefSeq" id="WP_093375723.1">
    <property type="nucleotide sequence ID" value="NZ_BNAN01000001.1"/>
</dbReference>
<dbReference type="EMBL" id="FONZ01000001">
    <property type="protein sequence ID" value="SFE82863.1"/>
    <property type="molecule type" value="Genomic_DNA"/>
</dbReference>
<dbReference type="STRING" id="285351.SAMN04488035_0677"/>
<dbReference type="InterPro" id="IPR058245">
    <property type="entry name" value="NreC/VraR/RcsB-like_REC"/>
</dbReference>
<keyword evidence="2" id="KW-0805">Transcription regulation</keyword>
<dbReference type="InterPro" id="IPR011006">
    <property type="entry name" value="CheY-like_superfamily"/>
</dbReference>
<dbReference type="SUPFAM" id="SSF52172">
    <property type="entry name" value="CheY-like"/>
    <property type="match status" value="1"/>
</dbReference>
<evidence type="ECO:0000256" key="5">
    <source>
        <dbReference type="PROSITE-ProRule" id="PRU00169"/>
    </source>
</evidence>
<dbReference type="GO" id="GO:0006355">
    <property type="term" value="P:regulation of DNA-templated transcription"/>
    <property type="evidence" value="ECO:0007669"/>
    <property type="project" value="InterPro"/>
</dbReference>
<proteinExistence type="predicted"/>
<dbReference type="InterPro" id="IPR001789">
    <property type="entry name" value="Sig_transdc_resp-reg_receiver"/>
</dbReference>
<dbReference type="SUPFAM" id="SSF46894">
    <property type="entry name" value="C-terminal effector domain of the bipartite response regulators"/>
    <property type="match status" value="1"/>
</dbReference>
<keyword evidence="3" id="KW-0238">DNA-binding</keyword>
<gene>
    <name evidence="8" type="ORF">SAMN04488035_0677</name>
</gene>
<evidence type="ECO:0000256" key="3">
    <source>
        <dbReference type="ARBA" id="ARBA00023125"/>
    </source>
</evidence>